<keyword evidence="2" id="KW-1185">Reference proteome</keyword>
<accession>A0ABV1KMF5</accession>
<dbReference type="Proteomes" id="UP001493487">
    <property type="component" value="Unassembled WGS sequence"/>
</dbReference>
<dbReference type="EMBL" id="JASKHM010000001">
    <property type="protein sequence ID" value="MEQ4481248.1"/>
    <property type="molecule type" value="Genomic_DNA"/>
</dbReference>
<name>A0ABV1KMF5_9BACL</name>
<dbReference type="RefSeq" id="WP_232182242.1">
    <property type="nucleotide sequence ID" value="NZ_JAIOAP010000001.1"/>
</dbReference>
<evidence type="ECO:0000313" key="1">
    <source>
        <dbReference type="EMBL" id="MEQ4481248.1"/>
    </source>
</evidence>
<dbReference type="PANTHER" id="PTHR40051">
    <property type="entry name" value="IG HYPOTHETICAL 15966"/>
    <property type="match status" value="1"/>
</dbReference>
<evidence type="ECO:0000313" key="2">
    <source>
        <dbReference type="Proteomes" id="UP001493487"/>
    </source>
</evidence>
<comment type="caution">
    <text evidence="1">The sequence shown here is derived from an EMBL/GenBank/DDBJ whole genome shotgun (WGS) entry which is preliminary data.</text>
</comment>
<dbReference type="InterPro" id="IPR014962">
    <property type="entry name" value="YolD"/>
</dbReference>
<dbReference type="PANTHER" id="PTHR40051:SF1">
    <property type="entry name" value="YOLD-LIKE FAMILY PROTEIN"/>
    <property type="match status" value="1"/>
</dbReference>
<protein>
    <submittedName>
        <fullName evidence="1">YolD-like family protein</fullName>
    </submittedName>
</protein>
<proteinExistence type="predicted"/>
<reference evidence="1 2" key="1">
    <citation type="journal article" date="2023" name="Genome Announc.">
        <title>Pan-Genome Analyses of the Genus Cohnella and Proposal of the Novel Species Cohnella silvisoli sp. nov., Isolated from Forest Soil.</title>
        <authorList>
            <person name="Wang C."/>
            <person name="Mao L."/>
            <person name="Bao G."/>
            <person name="Zhu H."/>
        </authorList>
    </citation>
    <scope>NUCLEOTIDE SEQUENCE [LARGE SCALE GENOMIC DNA]</scope>
    <source>
        <strain evidence="1 2">NL03-T5-1</strain>
    </source>
</reference>
<sequence>MRKKLEGNGLWESSRMMLHEHKERILEANQRQERREKPILDPQKREEINESLGSAYQNKEEIKLLLWHPYENRSVTGVIAKLDLIGYRILIDDEWVKLAGILEVTRRE</sequence>
<gene>
    <name evidence="1" type="ORF">QJS35_02440</name>
</gene>
<organism evidence="1 2">
    <name type="scientific">Cohnella silvisoli</name>
    <dbReference type="NCBI Taxonomy" id="2873699"/>
    <lineage>
        <taxon>Bacteria</taxon>
        <taxon>Bacillati</taxon>
        <taxon>Bacillota</taxon>
        <taxon>Bacilli</taxon>
        <taxon>Bacillales</taxon>
        <taxon>Paenibacillaceae</taxon>
        <taxon>Cohnella</taxon>
    </lineage>
</organism>
<dbReference type="Pfam" id="PF08863">
    <property type="entry name" value="YolD"/>
    <property type="match status" value="1"/>
</dbReference>